<keyword evidence="4" id="KW-0564">Palmitate</keyword>
<comment type="caution">
    <text evidence="7">The sequence shown here is derived from an EMBL/GenBank/DDBJ whole genome shotgun (WGS) entry which is preliminary data.</text>
</comment>
<protein>
    <submittedName>
        <fullName evidence="7">ABC transporter substrate-binding protein</fullName>
    </submittedName>
</protein>
<keyword evidence="2 6" id="KW-0732">Signal</keyword>
<evidence type="ECO:0000256" key="4">
    <source>
        <dbReference type="ARBA" id="ARBA00023139"/>
    </source>
</evidence>
<dbReference type="PROSITE" id="PS51257">
    <property type="entry name" value="PROKAR_LIPOPROTEIN"/>
    <property type="match status" value="1"/>
</dbReference>
<dbReference type="PROSITE" id="PS51318">
    <property type="entry name" value="TAT"/>
    <property type="match status" value="1"/>
</dbReference>
<evidence type="ECO:0000256" key="2">
    <source>
        <dbReference type="ARBA" id="ARBA00022729"/>
    </source>
</evidence>
<evidence type="ECO:0000256" key="3">
    <source>
        <dbReference type="ARBA" id="ARBA00023136"/>
    </source>
</evidence>
<dbReference type="Gene3D" id="3.40.190.10">
    <property type="entry name" value="Periplasmic binding protein-like II"/>
    <property type="match status" value="1"/>
</dbReference>
<evidence type="ECO:0000256" key="1">
    <source>
        <dbReference type="ARBA" id="ARBA00022475"/>
    </source>
</evidence>
<keyword evidence="1" id="KW-1003">Cell membrane</keyword>
<dbReference type="Pfam" id="PF13416">
    <property type="entry name" value="SBP_bac_8"/>
    <property type="match status" value="1"/>
</dbReference>
<feature type="chain" id="PRO_5045338259" evidence="6">
    <location>
        <begin position="21"/>
        <end position="253"/>
    </location>
</feature>
<evidence type="ECO:0000256" key="5">
    <source>
        <dbReference type="ARBA" id="ARBA00023288"/>
    </source>
</evidence>
<accession>A0ABW0FFK5</accession>
<dbReference type="PANTHER" id="PTHR43649:SF33">
    <property type="entry name" value="POLYGALACTURONAN_RHAMNOGALACTURONAN-BINDING PROTEIN YTCQ"/>
    <property type="match status" value="1"/>
</dbReference>
<dbReference type="InterPro" id="IPR050490">
    <property type="entry name" value="Bact_solute-bd_prot1"/>
</dbReference>
<dbReference type="InterPro" id="IPR006311">
    <property type="entry name" value="TAT_signal"/>
</dbReference>
<gene>
    <name evidence="7" type="ORF">ACFPK8_09780</name>
</gene>
<sequence>MKRRTLLTATAASAAAASLAACGSGTPGESKDDAAEADGRTPIEFWHRTFTPFENEWYAGIVSSYNDAQEKFFVKDVEVPADAWDQRVKSAQAAGTMPDVYTDPSTMDEGARLGQFLALDDLLDAEQLENLTDQAKELVTVDGKVYGYPLLLEPQSALFWNKDMFEAAGLDPEKPPTSWDELYATCEKLLPTLPDGAFALTTAGDQDTFAWATVGQQFQVAGHFPITDDWSEADAEDAQYEELLGFYKTLREK</sequence>
<dbReference type="EMBL" id="JBHSLN010000023">
    <property type="protein sequence ID" value="MFC5297798.1"/>
    <property type="molecule type" value="Genomic_DNA"/>
</dbReference>
<feature type="signal peptide" evidence="6">
    <location>
        <begin position="1"/>
        <end position="20"/>
    </location>
</feature>
<evidence type="ECO:0000313" key="8">
    <source>
        <dbReference type="Proteomes" id="UP001595937"/>
    </source>
</evidence>
<reference evidence="8" key="1">
    <citation type="journal article" date="2019" name="Int. J. Syst. Evol. Microbiol.">
        <title>The Global Catalogue of Microorganisms (GCM) 10K type strain sequencing project: providing services to taxonomists for standard genome sequencing and annotation.</title>
        <authorList>
            <consortium name="The Broad Institute Genomics Platform"/>
            <consortium name="The Broad Institute Genome Sequencing Center for Infectious Disease"/>
            <person name="Wu L."/>
            <person name="Ma J."/>
        </authorList>
    </citation>
    <scope>NUCLEOTIDE SEQUENCE [LARGE SCALE GENOMIC DNA]</scope>
    <source>
        <strain evidence="8">CGMCC 1.16455</strain>
    </source>
</reference>
<dbReference type="Proteomes" id="UP001595937">
    <property type="component" value="Unassembled WGS sequence"/>
</dbReference>
<keyword evidence="3" id="KW-0472">Membrane</keyword>
<name>A0ABW0FFK5_9MICO</name>
<dbReference type="InterPro" id="IPR006059">
    <property type="entry name" value="SBP"/>
</dbReference>
<dbReference type="RefSeq" id="WP_343923783.1">
    <property type="nucleotide sequence ID" value="NZ_BAAAIR010000034.1"/>
</dbReference>
<keyword evidence="8" id="KW-1185">Reference proteome</keyword>
<proteinExistence type="predicted"/>
<evidence type="ECO:0000313" key="7">
    <source>
        <dbReference type="EMBL" id="MFC5297798.1"/>
    </source>
</evidence>
<organism evidence="7 8">
    <name type="scientific">Brachybacterium tyrofermentans</name>
    <dbReference type="NCBI Taxonomy" id="47848"/>
    <lineage>
        <taxon>Bacteria</taxon>
        <taxon>Bacillati</taxon>
        <taxon>Actinomycetota</taxon>
        <taxon>Actinomycetes</taxon>
        <taxon>Micrococcales</taxon>
        <taxon>Dermabacteraceae</taxon>
        <taxon>Brachybacterium</taxon>
    </lineage>
</organism>
<dbReference type="GeneID" id="303297220"/>
<evidence type="ECO:0000256" key="6">
    <source>
        <dbReference type="SAM" id="SignalP"/>
    </source>
</evidence>
<dbReference type="SUPFAM" id="SSF53850">
    <property type="entry name" value="Periplasmic binding protein-like II"/>
    <property type="match status" value="1"/>
</dbReference>
<dbReference type="PANTHER" id="PTHR43649">
    <property type="entry name" value="ARABINOSE-BINDING PROTEIN-RELATED"/>
    <property type="match status" value="1"/>
</dbReference>
<keyword evidence="5" id="KW-0449">Lipoprotein</keyword>